<evidence type="ECO:0000256" key="1">
    <source>
        <dbReference type="ARBA" id="ARBA00023186"/>
    </source>
</evidence>
<sequence length="520" mass="58956">MRLEFALLEKLELAPTDLDNLSEEEKKYKIRKQYWKLALRYHPDRGGDEARFKEIAETYQLILSDEEGDEFLEINRYFTVVDFDLPDTAFDLLSRDAINEAYEGLLADFRFLASEEEKYDFSRKHASFISLAQLLKQEEQSLNAELGSHFLKQLDMPIWQKYQQEWRKLILSMFAEEYLDDFQYRDAIVTGELWSLLATRKLLSPVKLLVALLNSAFLGITLVSNHLFAEKILKPLIKEFSQCYEDFQRGHLNKGAVAWIAMKIMGLIALISLPMVFFPMTTTLIISIPLVGSLLTILACPVNSIVRPLAQYTGLSPYLVSAALVLGLGVSACLFINFFPITVLASLATPLSIALTLYMLYGAALIVKKLYEINPPLGMFQLICFILAGGISLIAYFVFPIDTTPLMDLLLNLMGAIFIYHENRLLDNHKQDMAEQIEMLPLPAEEIPQEIKDTVLQHVKTGHYSAKFFHTPKEAAYIPIKERTLWQQAASFFGGGEPSQSTEESTGEKGLTLPYLALTS</sequence>
<keyword evidence="2" id="KW-0812">Transmembrane</keyword>
<dbReference type="CDD" id="cd06257">
    <property type="entry name" value="DnaJ"/>
    <property type="match status" value="1"/>
</dbReference>
<organism evidence="4 5">
    <name type="scientific">Legionella nautarum</name>
    <dbReference type="NCBI Taxonomy" id="45070"/>
    <lineage>
        <taxon>Bacteria</taxon>
        <taxon>Pseudomonadati</taxon>
        <taxon>Pseudomonadota</taxon>
        <taxon>Gammaproteobacteria</taxon>
        <taxon>Legionellales</taxon>
        <taxon>Legionellaceae</taxon>
        <taxon>Legionella</taxon>
    </lineage>
</organism>
<feature type="transmembrane region" description="Helical" evidence="2">
    <location>
        <begin position="318"/>
        <end position="341"/>
    </location>
</feature>
<protein>
    <submittedName>
        <fullName evidence="4">Chaperone protein DnaJ</fullName>
    </submittedName>
</protein>
<dbReference type="RefSeq" id="WP_058503233.1">
    <property type="nucleotide sequence ID" value="NZ_CAAAIF010000002.1"/>
</dbReference>
<dbReference type="InterPro" id="IPR036869">
    <property type="entry name" value="J_dom_sf"/>
</dbReference>
<feature type="transmembrane region" description="Helical" evidence="2">
    <location>
        <begin position="256"/>
        <end position="278"/>
    </location>
</feature>
<accession>A0A0W0X471</accession>
<keyword evidence="2" id="KW-0472">Membrane</keyword>
<evidence type="ECO:0000313" key="4">
    <source>
        <dbReference type="EMBL" id="KTD39378.1"/>
    </source>
</evidence>
<dbReference type="Proteomes" id="UP000054725">
    <property type="component" value="Unassembled WGS sequence"/>
</dbReference>
<feature type="transmembrane region" description="Helical" evidence="2">
    <location>
        <begin position="347"/>
        <end position="367"/>
    </location>
</feature>
<reference evidence="4 5" key="1">
    <citation type="submission" date="2015-11" db="EMBL/GenBank/DDBJ databases">
        <title>Genomic analysis of 38 Legionella species identifies large and diverse effector repertoires.</title>
        <authorList>
            <person name="Burstein D."/>
            <person name="Amaro F."/>
            <person name="Zusman T."/>
            <person name="Lifshitz Z."/>
            <person name="Cohen O."/>
            <person name="Gilbert J.A."/>
            <person name="Pupko T."/>
            <person name="Shuman H.A."/>
            <person name="Segal G."/>
        </authorList>
    </citation>
    <scope>NUCLEOTIDE SEQUENCE [LARGE SCALE GENOMIC DNA]</scope>
    <source>
        <strain evidence="4 5">ATCC 49506</strain>
    </source>
</reference>
<dbReference type="PATRIC" id="fig|45070.6.peg.149"/>
<dbReference type="STRING" id="45070.Lnau_0145"/>
<dbReference type="PROSITE" id="PS50076">
    <property type="entry name" value="DNAJ_2"/>
    <property type="match status" value="1"/>
</dbReference>
<feature type="transmembrane region" description="Helical" evidence="2">
    <location>
        <begin position="379"/>
        <end position="399"/>
    </location>
</feature>
<dbReference type="InterPro" id="IPR001623">
    <property type="entry name" value="DnaJ_domain"/>
</dbReference>
<comment type="caution">
    <text evidence="4">The sequence shown here is derived from an EMBL/GenBank/DDBJ whole genome shotgun (WGS) entry which is preliminary data.</text>
</comment>
<dbReference type="SUPFAM" id="SSF46565">
    <property type="entry name" value="Chaperone J-domain"/>
    <property type="match status" value="1"/>
</dbReference>
<dbReference type="AlphaFoldDB" id="A0A0W0X471"/>
<keyword evidence="1" id="KW-0143">Chaperone</keyword>
<dbReference type="SMART" id="SM00271">
    <property type="entry name" value="DnaJ"/>
    <property type="match status" value="1"/>
</dbReference>
<keyword evidence="5" id="KW-1185">Reference proteome</keyword>
<name>A0A0W0X471_9GAMM</name>
<evidence type="ECO:0000256" key="2">
    <source>
        <dbReference type="SAM" id="Phobius"/>
    </source>
</evidence>
<proteinExistence type="predicted"/>
<dbReference type="EMBL" id="LNYO01000001">
    <property type="protein sequence ID" value="KTD39378.1"/>
    <property type="molecule type" value="Genomic_DNA"/>
</dbReference>
<dbReference type="OrthoDB" id="581986at2"/>
<gene>
    <name evidence="4" type="primary">dnaJ_1</name>
    <name evidence="4" type="ORF">Lnau_0145</name>
</gene>
<evidence type="ECO:0000313" key="5">
    <source>
        <dbReference type="Proteomes" id="UP000054725"/>
    </source>
</evidence>
<feature type="transmembrane region" description="Helical" evidence="2">
    <location>
        <begin position="284"/>
        <end position="306"/>
    </location>
</feature>
<feature type="domain" description="J" evidence="3">
    <location>
        <begin position="6"/>
        <end position="78"/>
    </location>
</feature>
<dbReference type="Gene3D" id="1.10.287.110">
    <property type="entry name" value="DnaJ domain"/>
    <property type="match status" value="1"/>
</dbReference>
<dbReference type="Pfam" id="PF00226">
    <property type="entry name" value="DnaJ"/>
    <property type="match status" value="1"/>
</dbReference>
<keyword evidence="2" id="KW-1133">Transmembrane helix</keyword>
<evidence type="ECO:0000259" key="3">
    <source>
        <dbReference type="PROSITE" id="PS50076"/>
    </source>
</evidence>